<proteinExistence type="predicted"/>
<organism evidence="1 2">
    <name type="scientific">Ramlibacter montanisoli</name>
    <dbReference type="NCBI Taxonomy" id="2732512"/>
    <lineage>
        <taxon>Bacteria</taxon>
        <taxon>Pseudomonadati</taxon>
        <taxon>Pseudomonadota</taxon>
        <taxon>Betaproteobacteria</taxon>
        <taxon>Burkholderiales</taxon>
        <taxon>Comamonadaceae</taxon>
        <taxon>Ramlibacter</taxon>
    </lineage>
</organism>
<evidence type="ECO:0008006" key="3">
    <source>
        <dbReference type="Google" id="ProtNLM"/>
    </source>
</evidence>
<keyword evidence="2" id="KW-1185">Reference proteome</keyword>
<sequence length="112" mass="12045">MRSNLTLLGALVVVGLGACSAYGPGSMMQEYGMGPGMTPGMPRSLHAAPGSTMLALGPLPASLSAQQRAQVDAIAHDLRRETMERTTEARRRVDAVLTAEQREEWRRAQAPR</sequence>
<evidence type="ECO:0000313" key="1">
    <source>
        <dbReference type="EMBL" id="NNU42291.1"/>
    </source>
</evidence>
<dbReference type="Proteomes" id="UP000552954">
    <property type="component" value="Unassembled WGS sequence"/>
</dbReference>
<reference evidence="1 2" key="2">
    <citation type="submission" date="2020-06" db="EMBL/GenBank/DDBJ databases">
        <title>Ramlibacter rhizophilus sp. nov., isolated from rhizosphere soil of national flower Mugunghwa from South Korea.</title>
        <authorList>
            <person name="Zheng-Fei Y."/>
            <person name="Huan T."/>
        </authorList>
    </citation>
    <scope>NUCLEOTIDE SEQUENCE [LARGE SCALE GENOMIC DNA]</scope>
    <source>
        <strain evidence="1 2">B156</strain>
    </source>
</reference>
<gene>
    <name evidence="1" type="ORF">HK415_02655</name>
</gene>
<dbReference type="RefSeq" id="WP_171556665.1">
    <property type="nucleotide sequence ID" value="NZ_JABFCS010000001.1"/>
</dbReference>
<dbReference type="AlphaFoldDB" id="A0A849KBZ0"/>
<dbReference type="EMBL" id="JABFCS010000001">
    <property type="protein sequence ID" value="NNU42291.1"/>
    <property type="molecule type" value="Genomic_DNA"/>
</dbReference>
<evidence type="ECO:0000313" key="2">
    <source>
        <dbReference type="Proteomes" id="UP000552954"/>
    </source>
</evidence>
<name>A0A849KBZ0_9BURK</name>
<protein>
    <recommendedName>
        <fullName evidence="3">Periplasmic heavy metal sensor</fullName>
    </recommendedName>
</protein>
<accession>A0A849KBZ0</accession>
<reference evidence="1 2" key="1">
    <citation type="submission" date="2020-05" db="EMBL/GenBank/DDBJ databases">
        <authorList>
            <person name="Khan S.A."/>
            <person name="Jeon C.O."/>
            <person name="Chun B.H."/>
        </authorList>
    </citation>
    <scope>NUCLEOTIDE SEQUENCE [LARGE SCALE GENOMIC DNA]</scope>
    <source>
        <strain evidence="1 2">B156</strain>
    </source>
</reference>
<dbReference type="PROSITE" id="PS51257">
    <property type="entry name" value="PROKAR_LIPOPROTEIN"/>
    <property type="match status" value="1"/>
</dbReference>
<comment type="caution">
    <text evidence="1">The sequence shown here is derived from an EMBL/GenBank/DDBJ whole genome shotgun (WGS) entry which is preliminary data.</text>
</comment>